<dbReference type="EMBL" id="GBXM01024683">
    <property type="protein sequence ID" value="JAH83894.1"/>
    <property type="molecule type" value="Transcribed_RNA"/>
</dbReference>
<dbReference type="AlphaFoldDB" id="A0A0E9W0J3"/>
<organism evidence="1">
    <name type="scientific">Anguilla anguilla</name>
    <name type="common">European freshwater eel</name>
    <name type="synonym">Muraena anguilla</name>
    <dbReference type="NCBI Taxonomy" id="7936"/>
    <lineage>
        <taxon>Eukaryota</taxon>
        <taxon>Metazoa</taxon>
        <taxon>Chordata</taxon>
        <taxon>Craniata</taxon>
        <taxon>Vertebrata</taxon>
        <taxon>Euteleostomi</taxon>
        <taxon>Actinopterygii</taxon>
        <taxon>Neopterygii</taxon>
        <taxon>Teleostei</taxon>
        <taxon>Anguilliformes</taxon>
        <taxon>Anguillidae</taxon>
        <taxon>Anguilla</taxon>
    </lineage>
</organism>
<evidence type="ECO:0000313" key="1">
    <source>
        <dbReference type="EMBL" id="JAH83894.1"/>
    </source>
</evidence>
<accession>A0A0E9W0J3</accession>
<protein>
    <submittedName>
        <fullName evidence="1">Uncharacterized protein</fullName>
    </submittedName>
</protein>
<reference evidence="1" key="1">
    <citation type="submission" date="2014-11" db="EMBL/GenBank/DDBJ databases">
        <authorList>
            <person name="Amaro Gonzalez C."/>
        </authorList>
    </citation>
    <scope>NUCLEOTIDE SEQUENCE</scope>
</reference>
<reference evidence="1" key="2">
    <citation type="journal article" date="2015" name="Fish Shellfish Immunol.">
        <title>Early steps in the European eel (Anguilla anguilla)-Vibrio vulnificus interaction in the gills: Role of the RtxA13 toxin.</title>
        <authorList>
            <person name="Callol A."/>
            <person name="Pajuelo D."/>
            <person name="Ebbesson L."/>
            <person name="Teles M."/>
            <person name="MacKenzie S."/>
            <person name="Amaro C."/>
        </authorList>
    </citation>
    <scope>NUCLEOTIDE SEQUENCE</scope>
</reference>
<proteinExistence type="predicted"/>
<sequence>MTSWFFRQKDWLALPHLEASLAVCFPVSSFSLSTSGGDSPSLLYPPLPSSSVHQAPLLSPGFTFYPQHFDTPGGS</sequence>
<name>A0A0E9W0J3_ANGAN</name>